<dbReference type="Gene3D" id="1.25.40.10">
    <property type="entry name" value="Tetratricopeptide repeat domain"/>
    <property type="match status" value="1"/>
</dbReference>
<dbReference type="SUPFAM" id="SSF48452">
    <property type="entry name" value="TPR-like"/>
    <property type="match status" value="1"/>
</dbReference>
<comment type="caution">
    <text evidence="2">The sequence shown here is derived from an EMBL/GenBank/DDBJ whole genome shotgun (WGS) entry which is preliminary data.</text>
</comment>
<sequence>MSKIKIIIIAFLASLLLSAAELRAGISQDFDGRIDQGLEILYQGDYDSAVVIFDSFIRDHPKNPAGYFFKAGLYQTRMSAYESDFWHRYYKNSVDSAIMLCDLALDDDPGDAWAYFVRGGSFSYIAAWDARQGKYLAAFRNGLKAVADFKKAREIDSTLYDAYIGIGSYHYFRTKATSLLKWLPFIGDAREQGVSEIITAVEKGRYSRVMGQNALLWIYTDYGRDKKALELGRLLEKQYPNNPFFHWAVPEVLWRQKRWPEAEAAFGRLVNLLEGQNALNNYNKVVASYKLAKCLLENGKYHSAYRAAQQSISYPLDQDTAGRLVNERRRAQEVMLQAEKRIRENQ</sequence>
<dbReference type="AlphaFoldDB" id="A0A1F5RHC3"/>
<dbReference type="EMBL" id="MFFM01000011">
    <property type="protein sequence ID" value="OGF13875.1"/>
    <property type="molecule type" value="Genomic_DNA"/>
</dbReference>
<evidence type="ECO:0008006" key="4">
    <source>
        <dbReference type="Google" id="ProtNLM"/>
    </source>
</evidence>
<protein>
    <recommendedName>
        <fullName evidence="4">Outer membrane lipoprotein BamD-like domain-containing protein</fullName>
    </recommendedName>
</protein>
<dbReference type="InterPro" id="IPR019734">
    <property type="entry name" value="TPR_rpt"/>
</dbReference>
<keyword evidence="1" id="KW-0732">Signal</keyword>
<dbReference type="InterPro" id="IPR011990">
    <property type="entry name" value="TPR-like_helical_dom_sf"/>
</dbReference>
<feature type="chain" id="PRO_5009520820" description="Outer membrane lipoprotein BamD-like domain-containing protein" evidence="1">
    <location>
        <begin position="20"/>
        <end position="346"/>
    </location>
</feature>
<feature type="signal peptide" evidence="1">
    <location>
        <begin position="1"/>
        <end position="19"/>
    </location>
</feature>
<evidence type="ECO:0000313" key="3">
    <source>
        <dbReference type="Proteomes" id="UP000177230"/>
    </source>
</evidence>
<accession>A0A1F5RHC3</accession>
<organism evidence="2 3">
    <name type="scientific">Candidatus Edwardsbacteria bacterium GWF2_54_11</name>
    <dbReference type="NCBI Taxonomy" id="1817851"/>
    <lineage>
        <taxon>Bacteria</taxon>
        <taxon>Candidatus Edwardsiibacteriota</taxon>
    </lineage>
</organism>
<dbReference type="Pfam" id="PF13174">
    <property type="entry name" value="TPR_6"/>
    <property type="match status" value="1"/>
</dbReference>
<dbReference type="Proteomes" id="UP000177230">
    <property type="component" value="Unassembled WGS sequence"/>
</dbReference>
<name>A0A1F5RHC3_9BACT</name>
<evidence type="ECO:0000256" key="1">
    <source>
        <dbReference type="SAM" id="SignalP"/>
    </source>
</evidence>
<proteinExistence type="predicted"/>
<reference evidence="2 3" key="1">
    <citation type="journal article" date="2016" name="Nat. Commun.">
        <title>Thousands of microbial genomes shed light on interconnected biogeochemical processes in an aquifer system.</title>
        <authorList>
            <person name="Anantharaman K."/>
            <person name="Brown C.T."/>
            <person name="Hug L.A."/>
            <person name="Sharon I."/>
            <person name="Castelle C.J."/>
            <person name="Probst A.J."/>
            <person name="Thomas B.C."/>
            <person name="Singh A."/>
            <person name="Wilkins M.J."/>
            <person name="Karaoz U."/>
            <person name="Brodie E.L."/>
            <person name="Williams K.H."/>
            <person name="Hubbard S.S."/>
            <person name="Banfield J.F."/>
        </authorList>
    </citation>
    <scope>NUCLEOTIDE SEQUENCE [LARGE SCALE GENOMIC DNA]</scope>
</reference>
<gene>
    <name evidence="2" type="ORF">A2024_10540</name>
</gene>
<evidence type="ECO:0000313" key="2">
    <source>
        <dbReference type="EMBL" id="OGF13875.1"/>
    </source>
</evidence>